<proteinExistence type="predicted"/>
<gene>
    <name evidence="1" type="ORF">XM47_15995</name>
</gene>
<keyword evidence="2" id="KW-1185">Reference proteome</keyword>
<organism evidence="1 2">
    <name type="scientific">Catenovulum maritimum</name>
    <dbReference type="NCBI Taxonomy" id="1513271"/>
    <lineage>
        <taxon>Bacteria</taxon>
        <taxon>Pseudomonadati</taxon>
        <taxon>Pseudomonadota</taxon>
        <taxon>Gammaproteobacteria</taxon>
        <taxon>Alteromonadales</taxon>
        <taxon>Alteromonadaceae</taxon>
        <taxon>Catenovulum</taxon>
    </lineage>
</organism>
<accession>A0A0J8GTS3</accession>
<dbReference type="PANTHER" id="PTHR34322">
    <property type="entry name" value="TRANSPOSASE, Y1_TNP DOMAIN-CONTAINING"/>
    <property type="match status" value="1"/>
</dbReference>
<protein>
    <recommendedName>
        <fullName evidence="3">Transposase</fullName>
    </recommendedName>
</protein>
<sequence>MAKPRSSLISLSDTPYYHCISRCVRCGYDKTTKKSFEHRKVWLVERIQKLAAIFIIDVAAFAVMSNHYRLVLRINTGAADALSPDEVLSRWQCSALAAMVIYV</sequence>
<name>A0A0J8GTS3_9ALTE</name>
<evidence type="ECO:0000313" key="1">
    <source>
        <dbReference type="EMBL" id="KMT64088.1"/>
    </source>
</evidence>
<evidence type="ECO:0000313" key="2">
    <source>
        <dbReference type="Proteomes" id="UP000037600"/>
    </source>
</evidence>
<dbReference type="EMBL" id="LAZL01000031">
    <property type="protein sequence ID" value="KMT64088.1"/>
    <property type="molecule type" value="Genomic_DNA"/>
</dbReference>
<comment type="caution">
    <text evidence="1">The sequence shown here is derived from an EMBL/GenBank/DDBJ whole genome shotgun (WGS) entry which is preliminary data.</text>
</comment>
<dbReference type="OrthoDB" id="9814067at2"/>
<reference evidence="1 2" key="1">
    <citation type="submission" date="2015-04" db="EMBL/GenBank/DDBJ databases">
        <title>Draft Genome Sequence of the Novel Agar-Digesting Marine Bacterium Q1.</title>
        <authorList>
            <person name="Li Y."/>
            <person name="Li D."/>
            <person name="Chen G."/>
            <person name="Du Z."/>
        </authorList>
    </citation>
    <scope>NUCLEOTIDE SEQUENCE [LARGE SCALE GENOMIC DNA]</scope>
    <source>
        <strain evidence="1 2">Q1</strain>
    </source>
</reference>
<dbReference type="AlphaFoldDB" id="A0A0J8GTS3"/>
<dbReference type="Proteomes" id="UP000037600">
    <property type="component" value="Unassembled WGS sequence"/>
</dbReference>
<evidence type="ECO:0008006" key="3">
    <source>
        <dbReference type="Google" id="ProtNLM"/>
    </source>
</evidence>
<dbReference type="GO" id="GO:0004803">
    <property type="term" value="F:transposase activity"/>
    <property type="evidence" value="ECO:0007669"/>
    <property type="project" value="InterPro"/>
</dbReference>
<dbReference type="Gene3D" id="3.30.70.1290">
    <property type="entry name" value="Transposase IS200-like"/>
    <property type="match status" value="1"/>
</dbReference>
<dbReference type="GO" id="GO:0003677">
    <property type="term" value="F:DNA binding"/>
    <property type="evidence" value="ECO:0007669"/>
    <property type="project" value="InterPro"/>
</dbReference>
<dbReference type="GO" id="GO:0006313">
    <property type="term" value="P:DNA transposition"/>
    <property type="evidence" value="ECO:0007669"/>
    <property type="project" value="InterPro"/>
</dbReference>
<dbReference type="InterPro" id="IPR036515">
    <property type="entry name" value="Transposase_17_sf"/>
</dbReference>
<dbReference type="PANTHER" id="PTHR34322:SF2">
    <property type="entry name" value="TRANSPOSASE IS200-LIKE DOMAIN-CONTAINING PROTEIN"/>
    <property type="match status" value="1"/>
</dbReference>
<dbReference type="STRING" id="1513271.XM47_15995"/>
<dbReference type="RefSeq" id="WP_048694758.1">
    <property type="nucleotide sequence ID" value="NZ_KQ130503.1"/>
</dbReference>